<gene>
    <name evidence="3" type="ORF">LSAT_V11C700362160</name>
</gene>
<dbReference type="Pfam" id="PF03004">
    <property type="entry name" value="Transposase_24"/>
    <property type="match status" value="1"/>
</dbReference>
<dbReference type="EMBL" id="NBSK02000007">
    <property type="protein sequence ID" value="KAJ0195908.1"/>
    <property type="molecule type" value="Genomic_DNA"/>
</dbReference>
<evidence type="ECO:0000313" key="3">
    <source>
        <dbReference type="EMBL" id="KAJ0195908.1"/>
    </source>
</evidence>
<evidence type="ECO:0000313" key="4">
    <source>
        <dbReference type="Proteomes" id="UP000235145"/>
    </source>
</evidence>
<keyword evidence="4" id="KW-1185">Reference proteome</keyword>
<comment type="caution">
    <text evidence="3">The sequence shown here is derived from an EMBL/GenBank/DDBJ whole genome shotgun (WGS) entry which is preliminary data.</text>
</comment>
<reference evidence="3 4" key="1">
    <citation type="journal article" date="2017" name="Nat. Commun.">
        <title>Genome assembly with in vitro proximity ligation data and whole-genome triplication in lettuce.</title>
        <authorList>
            <person name="Reyes-Chin-Wo S."/>
            <person name="Wang Z."/>
            <person name="Yang X."/>
            <person name="Kozik A."/>
            <person name="Arikit S."/>
            <person name="Song C."/>
            <person name="Xia L."/>
            <person name="Froenicke L."/>
            <person name="Lavelle D.O."/>
            <person name="Truco M.J."/>
            <person name="Xia R."/>
            <person name="Zhu S."/>
            <person name="Xu C."/>
            <person name="Xu H."/>
            <person name="Xu X."/>
            <person name="Cox K."/>
            <person name="Korf I."/>
            <person name="Meyers B.C."/>
            <person name="Michelmore R.W."/>
        </authorList>
    </citation>
    <scope>NUCLEOTIDE SEQUENCE [LARGE SCALE GENOMIC DNA]</scope>
    <source>
        <strain evidence="4">cv. Salinas</strain>
        <tissue evidence="3">Seedlings</tissue>
    </source>
</reference>
<proteinExistence type="predicted"/>
<dbReference type="AlphaFoldDB" id="A0A9R1V042"/>
<sequence>MYAILIKGMNYFNFFFVPGKMSQFFLLRDTLKRKQHTSVCFINKRTDDAKSVGNISAPLSTPALSSSSSRTTLSSVGTVSAPTFVSHVGATSSTHASSIPTSSNQSSLPTSSTQSSVPTSIQSSPPASTTSSVPRSTTNCSESVEENVGVQHQGYLLGSTGLDGRLYIGVRDKELFPSGPCSSIIYESFGERADLNGYSWATLSDETKLLYWDEFHCHWDEAKTPLVQACWENKAKERYRQYIYNISSKWKKSTLKKTKVWTSWTARWNTEDFKKKSEQNKKNRRRGVADGQALSTHTGGSASHSKIASDLKKLWGHDPAHHELFLYTHTKNHDGVTFLVDKAKKIHDDFMERCDRLEAIGEEIDEDKLFYDVVGGHDRKKRLYGFGSYGKRIRSSKGSSEIHCEQYEDNNAETKVEIENLKKLIETQREQYEDIQQKYEDVQQKYEDAQKKNVEFQQKNVDVQAKFEQQLAQAMNVINTLSEHVKTFINQ</sequence>
<accession>A0A9R1V042</accession>
<evidence type="ECO:0000256" key="1">
    <source>
        <dbReference type="SAM" id="Coils"/>
    </source>
</evidence>
<keyword evidence="1" id="KW-0175">Coiled coil</keyword>
<feature type="compositionally biased region" description="Low complexity" evidence="2">
    <location>
        <begin position="93"/>
        <end position="138"/>
    </location>
</feature>
<feature type="compositionally biased region" description="Polar residues" evidence="2">
    <location>
        <begin position="293"/>
        <end position="304"/>
    </location>
</feature>
<evidence type="ECO:0000256" key="2">
    <source>
        <dbReference type="SAM" id="MobiDB-lite"/>
    </source>
</evidence>
<feature type="coiled-coil region" evidence="1">
    <location>
        <begin position="404"/>
        <end position="466"/>
    </location>
</feature>
<name>A0A9R1V042_LACSA</name>
<protein>
    <submittedName>
        <fullName evidence="3">Uncharacterized protein</fullName>
    </submittedName>
</protein>
<dbReference type="InterPro" id="IPR004252">
    <property type="entry name" value="Probable_transposase_24"/>
</dbReference>
<feature type="region of interest" description="Disordered" evidence="2">
    <location>
        <begin position="93"/>
        <end position="144"/>
    </location>
</feature>
<dbReference type="Proteomes" id="UP000235145">
    <property type="component" value="Unassembled WGS sequence"/>
</dbReference>
<organism evidence="3 4">
    <name type="scientific">Lactuca sativa</name>
    <name type="common">Garden lettuce</name>
    <dbReference type="NCBI Taxonomy" id="4236"/>
    <lineage>
        <taxon>Eukaryota</taxon>
        <taxon>Viridiplantae</taxon>
        <taxon>Streptophyta</taxon>
        <taxon>Embryophyta</taxon>
        <taxon>Tracheophyta</taxon>
        <taxon>Spermatophyta</taxon>
        <taxon>Magnoliopsida</taxon>
        <taxon>eudicotyledons</taxon>
        <taxon>Gunneridae</taxon>
        <taxon>Pentapetalae</taxon>
        <taxon>asterids</taxon>
        <taxon>campanulids</taxon>
        <taxon>Asterales</taxon>
        <taxon>Asteraceae</taxon>
        <taxon>Cichorioideae</taxon>
        <taxon>Cichorieae</taxon>
        <taxon>Lactucinae</taxon>
        <taxon>Lactuca</taxon>
    </lineage>
</organism>
<feature type="region of interest" description="Disordered" evidence="2">
    <location>
        <begin position="275"/>
        <end position="304"/>
    </location>
</feature>